<keyword evidence="6" id="KW-0274">FAD</keyword>
<keyword evidence="7" id="KW-1015">Disulfide bond</keyword>
<dbReference type="Pfam" id="PF01565">
    <property type="entry name" value="FAD_binding_4"/>
    <property type="match status" value="2"/>
</dbReference>
<dbReference type="GO" id="GO:0071949">
    <property type="term" value="F:FAD binding"/>
    <property type="evidence" value="ECO:0007669"/>
    <property type="project" value="InterPro"/>
</dbReference>
<keyword evidence="5 11" id="KW-0732">Signal</keyword>
<evidence type="ECO:0000259" key="12">
    <source>
        <dbReference type="PROSITE" id="PS51387"/>
    </source>
</evidence>
<dbReference type="SMR" id="A0A3Q7FN79"/>
<dbReference type="InterPro" id="IPR016167">
    <property type="entry name" value="FAD-bd_PCMH_sub1"/>
</dbReference>
<evidence type="ECO:0000256" key="6">
    <source>
        <dbReference type="ARBA" id="ARBA00022827"/>
    </source>
</evidence>
<evidence type="ECO:0000256" key="5">
    <source>
        <dbReference type="ARBA" id="ARBA00022729"/>
    </source>
</evidence>
<dbReference type="OMA" id="HEDINMR"/>
<evidence type="ECO:0000256" key="7">
    <source>
        <dbReference type="ARBA" id="ARBA00023157"/>
    </source>
</evidence>
<evidence type="ECO:0000256" key="8">
    <source>
        <dbReference type="ARBA" id="ARBA00023180"/>
    </source>
</evidence>
<feature type="signal peptide" evidence="11">
    <location>
        <begin position="1"/>
        <end position="24"/>
    </location>
</feature>
<reference evidence="13" key="2">
    <citation type="submission" date="2019-01" db="UniProtKB">
        <authorList>
            <consortium name="EnsemblPlants"/>
        </authorList>
    </citation>
    <scope>IDENTIFICATION</scope>
    <source>
        <strain evidence="13">cv. Heinz 1706</strain>
    </source>
</reference>
<dbReference type="PaxDb" id="4081-Solyc02g070060.1.1"/>
<dbReference type="InParanoid" id="A0A3Q7FN79"/>
<dbReference type="UniPathway" id="UPA00107"/>
<evidence type="ECO:0000313" key="13">
    <source>
        <dbReference type="EnsemblPlants" id="Solyc02g070060.2.1"/>
    </source>
</evidence>
<dbReference type="Gramene" id="Solyc02g070060.2.1">
    <property type="protein sequence ID" value="Solyc02g070060.2.1"/>
    <property type="gene ID" value="Solyc02g070060.2"/>
</dbReference>
<dbReference type="FunFam" id="3.30.43.10:FF:000004">
    <property type="entry name" value="Berberine bridge enzyme-like 15"/>
    <property type="match status" value="1"/>
</dbReference>
<dbReference type="Pfam" id="PF08031">
    <property type="entry name" value="BBE"/>
    <property type="match status" value="1"/>
</dbReference>
<evidence type="ECO:0000256" key="9">
    <source>
        <dbReference type="ARBA" id="ARBA00034114"/>
    </source>
</evidence>
<name>A0A3Q7FN79_SOLLC</name>
<comment type="function">
    <text evidence="10">Involved in the biosynthesis of pyridine alkaloid natural products, leading mainly to the production of anabasine, anatabine, nicotine and nornicotine, effective deterrents against herbivores with antiparasitic and pesticide properties (neurotoxins); nornicotine serves as the precursor in the synthesis of the carcinogen compound N'-nitrosonornicotine (NNN). Catalyzes a late oxidation step subsequent to the pyridine ring condensation reaction in the biosynthesis of alkaloids.</text>
</comment>
<accession>A0A3Q7FN79</accession>
<evidence type="ECO:0000256" key="3">
    <source>
        <dbReference type="ARBA" id="ARBA00022589"/>
    </source>
</evidence>
<dbReference type="GO" id="GO:0042179">
    <property type="term" value="P:nicotine biosynthetic process"/>
    <property type="evidence" value="ECO:0007669"/>
    <property type="project" value="UniProtKB-UniPathway"/>
</dbReference>
<reference evidence="13" key="1">
    <citation type="journal article" date="2012" name="Nature">
        <title>The tomato genome sequence provides insights into fleshy fruit evolution.</title>
        <authorList>
            <consortium name="Tomato Genome Consortium"/>
        </authorList>
    </citation>
    <scope>NUCLEOTIDE SEQUENCE [LARGE SCALE GENOMIC DNA]</scope>
    <source>
        <strain evidence="13">cv. Heinz 1706</strain>
    </source>
</reference>
<keyword evidence="4" id="KW-0285">Flavoprotein</keyword>
<dbReference type="EnsemblPlants" id="Solyc02g070060.2.1">
    <property type="protein sequence ID" value="Solyc02g070060.2.1"/>
    <property type="gene ID" value="Solyc02g070060.2"/>
</dbReference>
<dbReference type="PANTHER" id="PTHR32448">
    <property type="entry name" value="OS08G0158400 PROTEIN"/>
    <property type="match status" value="1"/>
</dbReference>
<evidence type="ECO:0000256" key="1">
    <source>
        <dbReference type="ARBA" id="ARBA00001974"/>
    </source>
</evidence>
<dbReference type="GO" id="GO:0016491">
    <property type="term" value="F:oxidoreductase activity"/>
    <property type="evidence" value="ECO:0007669"/>
    <property type="project" value="InterPro"/>
</dbReference>
<comment type="pathway">
    <text evidence="9">Alkaloid biosynthesis; nicotine biosynthesis.</text>
</comment>
<keyword evidence="8" id="KW-0325">Glycoprotein</keyword>
<dbReference type="InterPro" id="IPR012951">
    <property type="entry name" value="BBE"/>
</dbReference>
<dbReference type="InterPro" id="IPR036318">
    <property type="entry name" value="FAD-bd_PCMH-like_sf"/>
</dbReference>
<organism evidence="13">
    <name type="scientific">Solanum lycopersicum</name>
    <name type="common">Tomato</name>
    <name type="synonym">Lycopersicon esculentum</name>
    <dbReference type="NCBI Taxonomy" id="4081"/>
    <lineage>
        <taxon>Eukaryota</taxon>
        <taxon>Viridiplantae</taxon>
        <taxon>Streptophyta</taxon>
        <taxon>Embryophyta</taxon>
        <taxon>Tracheophyta</taxon>
        <taxon>Spermatophyta</taxon>
        <taxon>Magnoliopsida</taxon>
        <taxon>eudicotyledons</taxon>
        <taxon>Gunneridae</taxon>
        <taxon>Pentapetalae</taxon>
        <taxon>asterids</taxon>
        <taxon>lamiids</taxon>
        <taxon>Solanales</taxon>
        <taxon>Solanaceae</taxon>
        <taxon>Solanoideae</taxon>
        <taxon>Solaneae</taxon>
        <taxon>Solanum</taxon>
        <taxon>Solanum subgen. Lycopersicon</taxon>
    </lineage>
</organism>
<dbReference type="Gene3D" id="3.30.43.10">
    <property type="entry name" value="Uridine Diphospho-n-acetylenolpyruvylglucosamine Reductase, domain 2"/>
    <property type="match status" value="2"/>
</dbReference>
<dbReference type="InterPro" id="IPR016169">
    <property type="entry name" value="FAD-bd_PCMH_sub2"/>
</dbReference>
<protein>
    <recommendedName>
        <fullName evidence="12">FAD-binding PCMH-type domain-containing protein</fullName>
    </recommendedName>
</protein>
<dbReference type="InterPro" id="IPR006094">
    <property type="entry name" value="Oxid_FAD_bind_N"/>
</dbReference>
<dbReference type="STRING" id="4081.A0A3Q7FN79"/>
<dbReference type="FunCoup" id="A0A3Q7FN79">
    <property type="interactions" value="18"/>
</dbReference>
<dbReference type="Gene3D" id="3.40.462.20">
    <property type="match status" value="2"/>
</dbReference>
<sequence length="1014" mass="113745">MASSNCIVITLILILLWSSSSVLSDTTIPEKFYQCICKNSDFSDPFSSAFYTPNDASFNTILNSTAQNLRCLMPSVPKPDLIFTPITEPHVQASVICAKKLNLQLRVRSGGHDYEGISYISEMGFPFVIVDLLKLRGIDVNTEENSAWAQAGATVGEVYYRISEKSKTLGFPAGLCTSLGIGGHITGGAYGSMMRKFGLGVDNVIDARIVNANGTILDRQSMGEDLFWAIRGGGGASFGIILSWKMKLVTVPSVVTVFTVSKTLEDGATKVLYKWQQVADKIDDRLFMRVVINVVDKKQAKGERTVQTAYNSLFLGNGETLLRITNESFPELGLTQKDVTEMSWIESILYIVGYANNTPPEVLLQGKPQFKNYFKAKSDFVKVPIPETGLEGLWELLLEEDSPLMIWNPYGGMMANISESDTPFPHRKGVIFKIQYLTLWNQPNEELATKHVHWMRKLYNYMTSYASMYPREAYVNYRDLDLGMNGNSSFAQAILLVFFLLTITPISYGNLQDFATCMSLHTTSTSSSVVHSQQSSSYTYLLQESQQNPRWLNSTSLLKPSFIVTPKTQNETQGAILCAKKHGLQVRVMSGGHDYEGLSYLCKKPFIILDLVDYRSINIDIENETAWIQSGATIGEVYYNIAKKSNILGFPAGLCPSVGIGGHFSGGGIGTMMRKYGLAADNIIDANLVDAKGTILNRKTMGEDVFWAIRGGGGASFGVISAWKVKLVRVPSLVTVFTIHKRLDQEGVELVHNWQYIASKLPEGLFIRVLIQQIDRIDGQGNVKLPEVLFNSLFLGLKSDLISLMNANFPELGLKMEDCTEMSWIQSVLYFIGYKKGEPLEVLLDRKTQYKSNFKAKSDFVVEPMPESVFQGISERFLHKKLVFMIMDPLGGKMDEIEEYEIPFPHRKGNIYNIQYIVKWDSNEGSKQYLYWIQNLYKYMEPYVSNSPRASYLNYRDLDLGINQQGNDSSYGQAIMTWGTKYFKGNFQRLAKAKHQIDPNNFFTNEQSIPPLCC</sequence>
<proteinExistence type="inferred from homology"/>
<feature type="chain" id="PRO_5018606183" description="FAD-binding PCMH-type domain-containing protein" evidence="11">
    <location>
        <begin position="25"/>
        <end position="1014"/>
    </location>
</feature>
<comment type="cofactor">
    <cofactor evidence="1">
        <name>FAD</name>
        <dbReference type="ChEBI" id="CHEBI:57692"/>
    </cofactor>
</comment>
<evidence type="ECO:0000256" key="11">
    <source>
        <dbReference type="SAM" id="SignalP"/>
    </source>
</evidence>
<evidence type="ECO:0000256" key="4">
    <source>
        <dbReference type="ARBA" id="ARBA00022630"/>
    </source>
</evidence>
<dbReference type="InterPro" id="IPR016166">
    <property type="entry name" value="FAD-bd_PCMH"/>
</dbReference>
<dbReference type="PROSITE" id="PS51387">
    <property type="entry name" value="FAD_PCMH"/>
    <property type="match status" value="2"/>
</dbReference>
<feature type="domain" description="FAD-binding PCMH-type" evidence="12">
    <location>
        <begin position="75"/>
        <end position="251"/>
    </location>
</feature>
<evidence type="ECO:0000313" key="14">
    <source>
        <dbReference type="Proteomes" id="UP000004994"/>
    </source>
</evidence>
<dbReference type="AlphaFoldDB" id="A0A3Q7FN79"/>
<evidence type="ECO:0000256" key="10">
    <source>
        <dbReference type="ARBA" id="ARBA00045734"/>
    </source>
</evidence>
<comment type="similarity">
    <text evidence="2">Belongs to the oxygen-dependent FAD-linked oxidoreductase family.</text>
</comment>
<evidence type="ECO:0000256" key="2">
    <source>
        <dbReference type="ARBA" id="ARBA00005466"/>
    </source>
</evidence>
<keyword evidence="14" id="KW-1185">Reference proteome</keyword>
<keyword evidence="3" id="KW-0017">Alkaloid metabolism</keyword>
<dbReference type="GO" id="GO:0009820">
    <property type="term" value="P:alkaloid metabolic process"/>
    <property type="evidence" value="ECO:0007669"/>
    <property type="project" value="UniProtKB-KW"/>
</dbReference>
<feature type="domain" description="FAD-binding PCMH-type" evidence="12">
    <location>
        <begin position="556"/>
        <end position="730"/>
    </location>
</feature>
<dbReference type="Gene3D" id="3.30.465.10">
    <property type="match status" value="2"/>
</dbReference>
<dbReference type="Proteomes" id="UP000004994">
    <property type="component" value="Chromosome 2"/>
</dbReference>
<dbReference type="SUPFAM" id="SSF56176">
    <property type="entry name" value="FAD-binding/transporter-associated domain-like"/>
    <property type="match status" value="2"/>
</dbReference>